<dbReference type="OMA" id="KNTAFEY"/>
<proteinExistence type="predicted"/>
<sequence length="319" mass="35357">MVKTVLLLMYCYSYLCCDVCGQRTCGEDSNVLDSCDGRIISNNNMNVDFGLIKYQCSCSFTPAFNKQIVYTLSINPGYKGCGTAIQINEINGTIFSMPCSTEPFTVLSEQSTSVKLTRTDLSLSGSTGYCLRVLSNEASINVTGTCQSKNLPRSSSESSITTLQGSLTSSSQSYSYLFFLVGACGIVLVTSLTSIVIVKRKKGKKPQSKKELTENIYHTRKEERLQDDFKFNPVEQSAIKTDTEGSQNQQSDENRGSGYWMVENSFYLSADKVVRDDGDGHQNVLDINPALYSEINDSENKVYKNTAFEYDYAQVRGSQ</sequence>
<dbReference type="Proteomes" id="UP000005408">
    <property type="component" value="Unassembled WGS sequence"/>
</dbReference>
<evidence type="ECO:0000256" key="1">
    <source>
        <dbReference type="SAM" id="Phobius"/>
    </source>
</evidence>
<keyword evidence="1" id="KW-0472">Membrane</keyword>
<name>A0A8W8JFK9_MAGGI</name>
<accession>A0A8W8JFK9</accession>
<feature type="signal peptide" evidence="2">
    <location>
        <begin position="1"/>
        <end position="21"/>
    </location>
</feature>
<dbReference type="EnsemblMetazoa" id="G18311.1">
    <property type="protein sequence ID" value="G18311.1:cds"/>
    <property type="gene ID" value="G18311"/>
</dbReference>
<evidence type="ECO:0000256" key="2">
    <source>
        <dbReference type="SAM" id="SignalP"/>
    </source>
</evidence>
<keyword evidence="1" id="KW-0812">Transmembrane</keyword>
<protein>
    <submittedName>
        <fullName evidence="3">Uncharacterized protein</fullName>
    </submittedName>
</protein>
<reference evidence="3" key="1">
    <citation type="submission" date="2022-08" db="UniProtKB">
        <authorList>
            <consortium name="EnsemblMetazoa"/>
        </authorList>
    </citation>
    <scope>IDENTIFICATION</scope>
    <source>
        <strain evidence="3">05x7-T-G4-1.051#20</strain>
    </source>
</reference>
<keyword evidence="2" id="KW-0732">Signal</keyword>
<feature type="chain" id="PRO_5036462179" evidence="2">
    <location>
        <begin position="22"/>
        <end position="319"/>
    </location>
</feature>
<dbReference type="OrthoDB" id="6210323at2759"/>
<evidence type="ECO:0000313" key="3">
    <source>
        <dbReference type="EnsemblMetazoa" id="G18311.1:cds"/>
    </source>
</evidence>
<keyword evidence="1" id="KW-1133">Transmembrane helix</keyword>
<evidence type="ECO:0000313" key="4">
    <source>
        <dbReference type="Proteomes" id="UP000005408"/>
    </source>
</evidence>
<dbReference type="AlphaFoldDB" id="A0A8W8JFK9"/>
<feature type="transmembrane region" description="Helical" evidence="1">
    <location>
        <begin position="176"/>
        <end position="198"/>
    </location>
</feature>
<organism evidence="3 4">
    <name type="scientific">Magallana gigas</name>
    <name type="common">Pacific oyster</name>
    <name type="synonym">Crassostrea gigas</name>
    <dbReference type="NCBI Taxonomy" id="29159"/>
    <lineage>
        <taxon>Eukaryota</taxon>
        <taxon>Metazoa</taxon>
        <taxon>Spiralia</taxon>
        <taxon>Lophotrochozoa</taxon>
        <taxon>Mollusca</taxon>
        <taxon>Bivalvia</taxon>
        <taxon>Autobranchia</taxon>
        <taxon>Pteriomorphia</taxon>
        <taxon>Ostreida</taxon>
        <taxon>Ostreoidea</taxon>
        <taxon>Ostreidae</taxon>
        <taxon>Magallana</taxon>
    </lineage>
</organism>
<keyword evidence="4" id="KW-1185">Reference proteome</keyword>